<evidence type="ECO:0000256" key="3">
    <source>
        <dbReference type="ARBA" id="ARBA00022840"/>
    </source>
</evidence>
<evidence type="ECO:0000256" key="6">
    <source>
        <dbReference type="RuleBase" id="RU000394"/>
    </source>
</evidence>
<evidence type="ECO:0000313" key="10">
    <source>
        <dbReference type="Proteomes" id="UP001274896"/>
    </source>
</evidence>
<dbReference type="EMBL" id="JAUCMX010000026">
    <property type="protein sequence ID" value="KAK3510098.1"/>
    <property type="molecule type" value="Genomic_DNA"/>
</dbReference>
<evidence type="ECO:0000256" key="1">
    <source>
        <dbReference type="ARBA" id="ARBA00004245"/>
    </source>
</evidence>
<dbReference type="PRINTS" id="PR00380">
    <property type="entry name" value="KINESINHEAVY"/>
</dbReference>
<evidence type="ECO:0000256" key="4">
    <source>
        <dbReference type="ARBA" id="ARBA00023212"/>
    </source>
</evidence>
<dbReference type="GO" id="GO:0048731">
    <property type="term" value="P:system development"/>
    <property type="evidence" value="ECO:0007669"/>
    <property type="project" value="UniProtKB-ARBA"/>
</dbReference>
<dbReference type="Proteomes" id="UP001274896">
    <property type="component" value="Unassembled WGS sequence"/>
</dbReference>
<feature type="region of interest" description="Disordered" evidence="7">
    <location>
        <begin position="727"/>
        <end position="763"/>
    </location>
</feature>
<keyword evidence="4" id="KW-0206">Cytoskeleton</keyword>
<evidence type="ECO:0000256" key="5">
    <source>
        <dbReference type="PROSITE-ProRule" id="PRU00283"/>
    </source>
</evidence>
<dbReference type="FunFam" id="3.40.850.10:FF:000284">
    <property type="entry name" value="Kinesin family member 18A"/>
    <property type="match status" value="1"/>
</dbReference>
<dbReference type="PANTHER" id="PTHR47968">
    <property type="entry name" value="CENTROMERE PROTEIN E"/>
    <property type="match status" value="1"/>
</dbReference>
<evidence type="ECO:0000256" key="2">
    <source>
        <dbReference type="ARBA" id="ARBA00022741"/>
    </source>
</evidence>
<comment type="similarity">
    <text evidence="5 6">Belongs to the TRAFAC class myosin-kinesin ATPase superfamily. Kinesin family.</text>
</comment>
<evidence type="ECO:0000259" key="8">
    <source>
        <dbReference type="PROSITE" id="PS50067"/>
    </source>
</evidence>
<organism evidence="9 10">
    <name type="scientific">Hemibagrus guttatus</name>
    <dbReference type="NCBI Taxonomy" id="175788"/>
    <lineage>
        <taxon>Eukaryota</taxon>
        <taxon>Metazoa</taxon>
        <taxon>Chordata</taxon>
        <taxon>Craniata</taxon>
        <taxon>Vertebrata</taxon>
        <taxon>Euteleostomi</taxon>
        <taxon>Actinopterygii</taxon>
        <taxon>Neopterygii</taxon>
        <taxon>Teleostei</taxon>
        <taxon>Ostariophysi</taxon>
        <taxon>Siluriformes</taxon>
        <taxon>Bagridae</taxon>
        <taxon>Hemibagrus</taxon>
    </lineage>
</organism>
<evidence type="ECO:0000256" key="7">
    <source>
        <dbReference type="SAM" id="MobiDB-lite"/>
    </source>
</evidence>
<keyword evidence="5 6" id="KW-0505">Motor protein</keyword>
<dbReference type="Gene3D" id="3.40.850.10">
    <property type="entry name" value="Kinesin motor domain"/>
    <property type="match status" value="1"/>
</dbReference>
<gene>
    <name evidence="9" type="ORF">QTP70_026830</name>
</gene>
<feature type="domain" description="Kinesin motor" evidence="8">
    <location>
        <begin position="9"/>
        <end position="434"/>
    </location>
</feature>
<comment type="caution">
    <text evidence="9">The sequence shown here is derived from an EMBL/GenBank/DDBJ whole genome shotgun (WGS) entry which is preliminary data.</text>
</comment>
<reference evidence="9" key="1">
    <citation type="submission" date="2023-06" db="EMBL/GenBank/DDBJ databases">
        <title>Male Hemibagrus guttatus genome.</title>
        <authorList>
            <person name="Bian C."/>
        </authorList>
    </citation>
    <scope>NUCLEOTIDE SEQUENCE</scope>
    <source>
        <strain evidence="9">Male_cb2023</strain>
        <tissue evidence="9">Muscle</tissue>
    </source>
</reference>
<keyword evidence="2 5" id="KW-0547">Nucleotide-binding</keyword>
<feature type="binding site" evidence="5">
    <location>
        <begin position="110"/>
        <end position="117"/>
    </location>
    <ligand>
        <name>ATP</name>
        <dbReference type="ChEBI" id="CHEBI:30616"/>
    </ligand>
</feature>
<dbReference type="Pfam" id="PF00225">
    <property type="entry name" value="Kinesin"/>
    <property type="match status" value="2"/>
</dbReference>
<dbReference type="PROSITE" id="PS00411">
    <property type="entry name" value="KINESIN_MOTOR_1"/>
    <property type="match status" value="1"/>
</dbReference>
<dbReference type="InterPro" id="IPR019821">
    <property type="entry name" value="Kinesin_motor_CS"/>
</dbReference>
<dbReference type="SMART" id="SM00129">
    <property type="entry name" value="KISc"/>
    <property type="match status" value="1"/>
</dbReference>
<dbReference type="GO" id="GO:0003777">
    <property type="term" value="F:microtubule motor activity"/>
    <property type="evidence" value="ECO:0007669"/>
    <property type="project" value="InterPro"/>
</dbReference>
<accession>A0AAE0PZC0</accession>
<dbReference type="AlphaFoldDB" id="A0AAE0PZC0"/>
<proteinExistence type="inferred from homology"/>
<dbReference type="InterPro" id="IPR027640">
    <property type="entry name" value="Kinesin-like_fam"/>
</dbReference>
<dbReference type="SUPFAM" id="SSF52540">
    <property type="entry name" value="P-loop containing nucleoside triphosphate hydrolases"/>
    <property type="match status" value="1"/>
</dbReference>
<dbReference type="InterPro" id="IPR001752">
    <property type="entry name" value="Kinesin_motor_dom"/>
</dbReference>
<dbReference type="GO" id="GO:0005524">
    <property type="term" value="F:ATP binding"/>
    <property type="evidence" value="ECO:0007669"/>
    <property type="project" value="UniProtKB-UniRule"/>
</dbReference>
<keyword evidence="6" id="KW-0493">Microtubule</keyword>
<dbReference type="GO" id="GO:0007018">
    <property type="term" value="P:microtubule-based movement"/>
    <property type="evidence" value="ECO:0007669"/>
    <property type="project" value="InterPro"/>
</dbReference>
<sequence>MPEGQVCSHVKVVVRVRPLNTKEKDGNLKNIVRLVDNHMLIFDPKEEVSFFSGQKAGNRDLRKRANKDLKFVFDHVFGEDSTQMEVFENTTKGVVDGVLHGYNCTVFAYGATGAGKTHTMLGCNENPGVMYLTMKELFKRMDLIKEEKVFEVAFSYLEVYNEQIRDLLANSAPLAVREDATKGVVVQGLTLHQPKSAEHILEALDYGNRNRTQHPTDVNASSSRSHAVFQIYLRQQDKTACLNPNVRVAKMSLIDLAGSERASVTNAKGARLREGANINRSLLALANVINTLADPKYPDAFCLLTLDGMPTHRRAHTHSHSLTQSHTTDNLEMPINLPCMSLDWGRKPEYLEETPEARGEHANSTHTAEAGIEPPTLESKKTHIPYRDSKLTRLLKDSLGGNCRTVMIANISPSSLSYEDTHNTLKYANRAKEIKSTLTSNVVSVDSHVGQYAVICEKQKAEITLLKQKLREYEERKAEAPVLNPISSQKRAEFKKMSESLHSAFAARLLLRKEQLDIEKQLKENQLRLSHREEWHQQGLLFFPDDKAEKATCKYERKLASLQSHRRHLQNRLEDRGKQFQENEGWLHRLENEMKLLGHDGHIPEELKKELQCHRLKLQVADLQQHIEHMRHLISLQDQENKHTHKLVHALLPAYRRQRLALKAAGMSTDDTEQEELEHLVQRERGVVWADQESTEEKAEQNECTEYTALQPFLSFSHLITHQNTPCSTEKPTCRISQRLKLSRSPKGPTTGEEHESETVPKMPIRRKLPISPVKPGLGCQGAVPSHCPPGLQEVLRQEGICPLPYTPETQVSNSPVSIHPDSTFDVGVDEQGEEMTQVNSTIILSPKSPEPPGGTSLSQLRVLRANNANEAPKRLEIPSLLELRRSKPSYMAMTSAAQGKRKLNCFGKEIGPDVTQDAAVPKRIKRDPADNTKPLRVRRFGAASENEPSRRVVRSISEGNLHQLGTRKPKSTFLGPAALFKKVTKRM</sequence>
<keyword evidence="4" id="KW-0963">Cytoplasm</keyword>
<dbReference type="GO" id="GO:0008017">
    <property type="term" value="F:microtubule binding"/>
    <property type="evidence" value="ECO:0007669"/>
    <property type="project" value="InterPro"/>
</dbReference>
<dbReference type="GO" id="GO:0005874">
    <property type="term" value="C:microtubule"/>
    <property type="evidence" value="ECO:0007669"/>
    <property type="project" value="UniProtKB-KW"/>
</dbReference>
<protein>
    <recommendedName>
        <fullName evidence="6">Kinesin-like protein</fullName>
    </recommendedName>
</protein>
<dbReference type="InterPro" id="IPR036961">
    <property type="entry name" value="Kinesin_motor_dom_sf"/>
</dbReference>
<name>A0AAE0PZC0_9TELE</name>
<dbReference type="PANTHER" id="PTHR47968:SF65">
    <property type="entry name" value="KINESIN MOTOR DOMAIN-CONTAINING PROTEIN"/>
    <property type="match status" value="1"/>
</dbReference>
<dbReference type="PROSITE" id="PS50067">
    <property type="entry name" value="KINESIN_MOTOR_2"/>
    <property type="match status" value="1"/>
</dbReference>
<keyword evidence="10" id="KW-1185">Reference proteome</keyword>
<evidence type="ECO:0000313" key="9">
    <source>
        <dbReference type="EMBL" id="KAK3510098.1"/>
    </source>
</evidence>
<keyword evidence="3 5" id="KW-0067">ATP-binding</keyword>
<dbReference type="InterPro" id="IPR027417">
    <property type="entry name" value="P-loop_NTPase"/>
</dbReference>
<comment type="subcellular location">
    <subcellularLocation>
        <location evidence="1">Cytoplasm</location>
        <location evidence="1">Cytoskeleton</location>
    </subcellularLocation>
</comment>
<dbReference type="CDD" id="cd01370">
    <property type="entry name" value="KISc_KIP3_like"/>
    <property type="match status" value="1"/>
</dbReference>
<feature type="region of interest" description="Disordered" evidence="7">
    <location>
        <begin position="359"/>
        <end position="382"/>
    </location>
</feature>